<organism evidence="1">
    <name type="scientific">Schistosoma curassoni</name>
    <dbReference type="NCBI Taxonomy" id="6186"/>
    <lineage>
        <taxon>Eukaryota</taxon>
        <taxon>Metazoa</taxon>
        <taxon>Spiralia</taxon>
        <taxon>Lophotrochozoa</taxon>
        <taxon>Platyhelminthes</taxon>
        <taxon>Trematoda</taxon>
        <taxon>Digenea</taxon>
        <taxon>Strigeidida</taxon>
        <taxon>Schistosomatoidea</taxon>
        <taxon>Schistosomatidae</taxon>
        <taxon>Schistosoma</taxon>
    </lineage>
</organism>
<evidence type="ECO:0000313" key="1">
    <source>
        <dbReference type="WBParaSite" id="SCUD_0000196901-mRNA-1"/>
    </source>
</evidence>
<protein>
    <submittedName>
        <fullName evidence="1">MMS1_N domain-containing protein</fullName>
    </submittedName>
</protein>
<accession>A0A183JGZ7</accession>
<dbReference type="AlphaFoldDB" id="A0A183JGZ7"/>
<sequence>MRHTLTVINRQSVTSIVCTKLPLINKRISIADGLNPKMYGKHTATCCGSNVHAKSQSLVFTFSSHGKFKFMELNDGSGEQLLAIDDPLVVEVGDSTELDPCTDNAGNDLFVFISIDDFILQLKFESVGQLVGIG</sequence>
<dbReference type="WBParaSite" id="SCUD_0000196901-mRNA-1">
    <property type="protein sequence ID" value="SCUD_0000196901-mRNA-1"/>
    <property type="gene ID" value="SCUD_0000196901"/>
</dbReference>
<reference evidence="1" key="1">
    <citation type="submission" date="2016-06" db="UniProtKB">
        <authorList>
            <consortium name="WormBaseParasite"/>
        </authorList>
    </citation>
    <scope>IDENTIFICATION</scope>
</reference>
<name>A0A183JGZ7_9TREM</name>
<proteinExistence type="predicted"/>